<accession>Q8H000</accession>
<keyword evidence="1 3" id="KW-0853">WD repeat</keyword>
<dbReference type="PANTHER" id="PTHR15574:SF65">
    <property type="entry name" value="TRANSDUCIN_WD40 REPEAT-LIKE SUPERFAMILY PROTEIN"/>
    <property type="match status" value="1"/>
</dbReference>
<feature type="repeat" description="WD" evidence="3">
    <location>
        <begin position="30"/>
        <end position="62"/>
    </location>
</feature>
<evidence type="ECO:0000256" key="3">
    <source>
        <dbReference type="PROSITE-ProRule" id="PRU00221"/>
    </source>
</evidence>
<evidence type="ECO:0000256" key="2">
    <source>
        <dbReference type="ARBA" id="ARBA00022737"/>
    </source>
</evidence>
<dbReference type="Pfam" id="PF00400">
    <property type="entry name" value="WD40"/>
    <property type="match status" value="3"/>
</dbReference>
<feature type="repeat" description="WD" evidence="3">
    <location>
        <begin position="328"/>
        <end position="369"/>
    </location>
</feature>
<dbReference type="Proteomes" id="UP000000763">
    <property type="component" value="Chromosome 3"/>
</dbReference>
<reference evidence="5" key="1">
    <citation type="journal article" date="2005" name="Nature">
        <title>The map-based sequence of the rice genome.</title>
        <authorList>
            <consortium name="International rice genome sequencing project (IRGSP)"/>
            <person name="Matsumoto T."/>
            <person name="Wu J."/>
            <person name="Kanamori H."/>
            <person name="Katayose Y."/>
            <person name="Fujisawa M."/>
            <person name="Namiki N."/>
            <person name="Mizuno H."/>
            <person name="Yamamoto K."/>
            <person name="Antonio B.A."/>
            <person name="Baba T."/>
            <person name="Sakata K."/>
            <person name="Nagamura Y."/>
            <person name="Aoki H."/>
            <person name="Arikawa K."/>
            <person name="Arita K."/>
            <person name="Bito T."/>
            <person name="Chiden Y."/>
            <person name="Fujitsuka N."/>
            <person name="Fukunaka R."/>
            <person name="Hamada M."/>
            <person name="Harada C."/>
            <person name="Hayashi A."/>
            <person name="Hijishita S."/>
            <person name="Honda M."/>
            <person name="Hosokawa S."/>
            <person name="Ichikawa Y."/>
            <person name="Idonuma A."/>
            <person name="Iijima M."/>
            <person name="Ikeda M."/>
            <person name="Ikeno M."/>
            <person name="Ito K."/>
            <person name="Ito S."/>
            <person name="Ito T."/>
            <person name="Ito Y."/>
            <person name="Ito Y."/>
            <person name="Iwabuchi A."/>
            <person name="Kamiya K."/>
            <person name="Karasawa W."/>
            <person name="Kurita K."/>
            <person name="Katagiri S."/>
            <person name="Kikuta A."/>
            <person name="Kobayashi H."/>
            <person name="Kobayashi N."/>
            <person name="Machita K."/>
            <person name="Maehara T."/>
            <person name="Masukawa M."/>
            <person name="Mizubayashi T."/>
            <person name="Mukai Y."/>
            <person name="Nagasaki H."/>
            <person name="Nagata Y."/>
            <person name="Naito S."/>
            <person name="Nakashima M."/>
            <person name="Nakama Y."/>
            <person name="Nakamichi Y."/>
            <person name="Nakamura M."/>
            <person name="Meguro A."/>
            <person name="Negishi M."/>
            <person name="Ohta I."/>
            <person name="Ohta T."/>
            <person name="Okamoto M."/>
            <person name="Ono N."/>
            <person name="Saji S."/>
            <person name="Sakaguchi M."/>
            <person name="Sakai K."/>
            <person name="Shibata M."/>
            <person name="Shimokawa T."/>
            <person name="Song J."/>
            <person name="Takazaki Y."/>
            <person name="Terasawa K."/>
            <person name="Tsugane M."/>
            <person name="Tsuji K."/>
            <person name="Ueda S."/>
            <person name="Waki K."/>
            <person name="Yamagata H."/>
            <person name="Yamamoto M."/>
            <person name="Yamamoto S."/>
            <person name="Yamane H."/>
            <person name="Yoshiki S."/>
            <person name="Yoshihara R."/>
            <person name="Yukawa K."/>
            <person name="Zhong H."/>
            <person name="Yano M."/>
            <person name="Yuan Q."/>
            <person name="Ouyang S."/>
            <person name="Liu J."/>
            <person name="Jones K.M."/>
            <person name="Gansberger K."/>
            <person name="Moffat K."/>
            <person name="Hill J."/>
            <person name="Bera J."/>
            <person name="Fadrosh D."/>
            <person name="Jin S."/>
            <person name="Johri S."/>
            <person name="Kim M."/>
            <person name="Overton L."/>
            <person name="Reardon M."/>
            <person name="Tsitrin T."/>
            <person name="Vuong H."/>
            <person name="Weaver B."/>
            <person name="Ciecko A."/>
            <person name="Tallon L."/>
            <person name="Jackson J."/>
            <person name="Pai G."/>
            <person name="Aken S.V."/>
            <person name="Utterback T."/>
            <person name="Reidmuller S."/>
            <person name="Feldblyum T."/>
            <person name="Hsiao J."/>
            <person name="Zismann V."/>
            <person name="Iobst S."/>
            <person name="de Vazeille A.R."/>
            <person name="Buell C.R."/>
            <person name="Ying K."/>
            <person name="Li Y."/>
            <person name="Lu T."/>
            <person name="Huang Y."/>
            <person name="Zhao Q."/>
            <person name="Feng Q."/>
            <person name="Zhang L."/>
            <person name="Zhu J."/>
            <person name="Weng Q."/>
            <person name="Mu J."/>
            <person name="Lu Y."/>
            <person name="Fan D."/>
            <person name="Liu Y."/>
            <person name="Guan J."/>
            <person name="Zhang Y."/>
            <person name="Yu S."/>
            <person name="Liu X."/>
            <person name="Zhang Y."/>
            <person name="Hong G."/>
            <person name="Han B."/>
            <person name="Choisne N."/>
            <person name="Demange N."/>
            <person name="Orjeda G."/>
            <person name="Samain S."/>
            <person name="Cattolico L."/>
            <person name="Pelletier E."/>
            <person name="Couloux A."/>
            <person name="Segurens B."/>
            <person name="Wincker P."/>
            <person name="D'Hont A."/>
            <person name="Scarpelli C."/>
            <person name="Weissenbach J."/>
            <person name="Salanoubat M."/>
            <person name="Quetier F."/>
            <person name="Yu Y."/>
            <person name="Kim H.R."/>
            <person name="Rambo T."/>
            <person name="Currie J."/>
            <person name="Collura K."/>
            <person name="Luo M."/>
            <person name="Yang T."/>
            <person name="Ammiraju J.S.S."/>
            <person name="Engler F."/>
            <person name="Soderlund C."/>
            <person name="Wing R.A."/>
            <person name="Palmer L.E."/>
            <person name="de la Bastide M."/>
            <person name="Spiegel L."/>
            <person name="Nascimento L."/>
            <person name="Zutavern T."/>
            <person name="O'Shaughnessy A."/>
            <person name="Dike S."/>
            <person name="Dedhia N."/>
            <person name="Preston R."/>
            <person name="Balija V."/>
            <person name="McCombie W.R."/>
            <person name="Chow T."/>
            <person name="Chen H."/>
            <person name="Chung M."/>
            <person name="Chen C."/>
            <person name="Shaw J."/>
            <person name="Wu H."/>
            <person name="Hsiao K."/>
            <person name="Chao Y."/>
            <person name="Chu M."/>
            <person name="Cheng C."/>
            <person name="Hour A."/>
            <person name="Lee P."/>
            <person name="Lin S."/>
            <person name="Lin Y."/>
            <person name="Liou J."/>
            <person name="Liu S."/>
            <person name="Hsing Y."/>
            <person name="Raghuvanshi S."/>
            <person name="Mohanty A."/>
            <person name="Bharti A.K."/>
            <person name="Gaur A."/>
            <person name="Gupta V."/>
            <person name="Kumar D."/>
            <person name="Ravi V."/>
            <person name="Vij S."/>
            <person name="Kapur A."/>
            <person name="Khurana P."/>
            <person name="Khurana P."/>
            <person name="Khurana J.P."/>
            <person name="Tyagi A.K."/>
            <person name="Gaikwad K."/>
            <person name="Singh A."/>
            <person name="Dalal V."/>
            <person name="Srivastava S."/>
            <person name="Dixit A."/>
            <person name="Pal A.K."/>
            <person name="Ghazi I.A."/>
            <person name="Yadav M."/>
            <person name="Pandit A."/>
            <person name="Bhargava A."/>
            <person name="Sureshbabu K."/>
            <person name="Batra K."/>
            <person name="Sharma T.R."/>
            <person name="Mohapatra T."/>
            <person name="Singh N.K."/>
            <person name="Messing J."/>
            <person name="Nelson A.B."/>
            <person name="Fuks G."/>
            <person name="Kavchok S."/>
            <person name="Keizer G."/>
            <person name="Linton E."/>
            <person name="Llaca V."/>
            <person name="Song R."/>
            <person name="Tanyolac B."/>
            <person name="Young S."/>
            <person name="Ho-Il K."/>
            <person name="Hahn J.H."/>
            <person name="Sangsakoo G."/>
            <person name="Vanavichit A."/>
            <person name="de Mattos Luiz.A.T."/>
            <person name="Zimmer P.D."/>
            <person name="Malone G."/>
            <person name="Dellagostin O."/>
            <person name="de Oliveira A.C."/>
            <person name="Bevan M."/>
            <person name="Bancroft I."/>
            <person name="Minx P."/>
            <person name="Cordum H."/>
            <person name="Wilson R."/>
            <person name="Cheng Z."/>
            <person name="Jin W."/>
            <person name="Jiang J."/>
            <person name="Leong S.A."/>
            <person name="Iwama H."/>
            <person name="Gojobori T."/>
            <person name="Itoh T."/>
            <person name="Niimura Y."/>
            <person name="Fujii Y."/>
            <person name="Habara T."/>
            <person name="Sakai H."/>
            <person name="Sato Y."/>
            <person name="Wilson G."/>
            <person name="Kumar K."/>
            <person name="McCouch S."/>
            <person name="Juretic N."/>
            <person name="Hoen D."/>
            <person name="Wright S."/>
            <person name="Bruskiewich R."/>
            <person name="Bureau T."/>
            <person name="Miyao A."/>
            <person name="Hirochika H."/>
            <person name="Nishikawa T."/>
            <person name="Kadowaki K."/>
            <person name="Sugiura M."/>
            <person name="Burr B."/>
            <person name="Sasaki T."/>
        </authorList>
    </citation>
    <scope>NUCLEOTIDE SEQUENCE [LARGE SCALE GENOMIC DNA]</scope>
    <source>
        <strain evidence="5">cv. Nipponbare</strain>
    </source>
</reference>
<organism evidence="4 5">
    <name type="scientific">Oryza sativa subsp. japonica</name>
    <name type="common">Rice</name>
    <dbReference type="NCBI Taxonomy" id="39947"/>
    <lineage>
        <taxon>Eukaryota</taxon>
        <taxon>Viridiplantae</taxon>
        <taxon>Streptophyta</taxon>
        <taxon>Embryophyta</taxon>
        <taxon>Tracheophyta</taxon>
        <taxon>Spermatophyta</taxon>
        <taxon>Magnoliopsida</taxon>
        <taxon>Liliopsida</taxon>
        <taxon>Poales</taxon>
        <taxon>Poaceae</taxon>
        <taxon>BOP clade</taxon>
        <taxon>Oryzoideae</taxon>
        <taxon>Oryzeae</taxon>
        <taxon>Oryzinae</taxon>
        <taxon>Oryza</taxon>
        <taxon>Oryza sativa</taxon>
    </lineage>
</organism>
<dbReference type="InterPro" id="IPR001680">
    <property type="entry name" value="WD40_rpt"/>
</dbReference>
<dbReference type="InterPro" id="IPR036322">
    <property type="entry name" value="WD40_repeat_dom_sf"/>
</dbReference>
<dbReference type="PANTHER" id="PTHR15574">
    <property type="entry name" value="WD REPEAT DOMAIN-CONTAINING FAMILY"/>
    <property type="match status" value="1"/>
</dbReference>
<evidence type="ECO:0000256" key="1">
    <source>
        <dbReference type="ARBA" id="ARBA00022574"/>
    </source>
</evidence>
<dbReference type="SMART" id="SM00320">
    <property type="entry name" value="WD40"/>
    <property type="match status" value="7"/>
</dbReference>
<sequence>MAVASEAACRRAASCFFEGLVMRMHQYGKLRGHDGCVNTVSFNPAGNLLVSGSDDMDIILWDWLAKTQRLIYPSGHQENVFHARVMPFTDDSAIVTVAADGQVRVGQLNEGGEVTTKQIGVHDDRAHKLAIEPGSPYIFYSCGEDGLVQHFDLRNDSPMKLFSCYSFSNSRRRVRLNTIAIDPWNPNYLSIGGSDEYVRVYDLRRIQLGASNDMNQPVDTFCPKHLMGGKVHITGIAYSYAREILVSYNDEHIYLFQNNMGLGPNPESAQAEFLDRLEQPQAYTGHRNFRTVKGVSFFGPNDEYVLSGSDCGNVFVWRKKGGELLRMMHGDKSVVNCIEPHPHFPFLATSGIDKTVKIWTPSANKVMSLPKNAKQIIASNKRAREIDASRPELTLSSDLIMHVLRLQRRQSELYREHEPATADLASDDDESFFAGFDDANRNGLANDATRGTQILMIRAGKIKRLGLKSVTTYLDSVVNQECYWVFSSHVGFVRSRIQSLKDRESKMDNAKCHLQDHLQGFADAVLGNGFGFPEKTHDHLPRSGYIPAKINTRRLLATCQLPQRRGLPDGIQQGLAKAYTAFWVGTAVGEIRCRLAAWIT</sequence>
<keyword evidence="2" id="KW-0677">Repeat</keyword>
<dbReference type="PROSITE" id="PS50294">
    <property type="entry name" value="WD_REPEATS_REGION"/>
    <property type="match status" value="1"/>
</dbReference>
<evidence type="ECO:0000313" key="4">
    <source>
        <dbReference type="EMBL" id="AAO16992.1"/>
    </source>
</evidence>
<dbReference type="Gene3D" id="2.130.10.10">
    <property type="entry name" value="YVTN repeat-like/Quinoprotein amine dehydrogenase"/>
    <property type="match status" value="1"/>
</dbReference>
<dbReference type="InterPro" id="IPR045151">
    <property type="entry name" value="DCAF8"/>
</dbReference>
<gene>
    <name evidence="4" type="primary">OSJNBa0013D02.2</name>
</gene>
<reference evidence="5" key="2">
    <citation type="journal article" date="2008" name="Nucleic Acids Res.">
        <title>The rice annotation project database (RAP-DB): 2008 update.</title>
        <authorList>
            <consortium name="The rice annotation project (RAP)"/>
        </authorList>
    </citation>
    <scope>GENOME REANNOTATION</scope>
    <source>
        <strain evidence="5">cv. Nipponbare</strain>
    </source>
</reference>
<proteinExistence type="predicted"/>
<protein>
    <submittedName>
        <fullName evidence="4">Uncharacterized protein</fullName>
    </submittedName>
</protein>
<name>Q8H000_ORYSJ</name>
<dbReference type="InterPro" id="IPR015943">
    <property type="entry name" value="WD40/YVTN_repeat-like_dom_sf"/>
</dbReference>
<evidence type="ECO:0000313" key="5">
    <source>
        <dbReference type="Proteomes" id="UP000000763"/>
    </source>
</evidence>
<dbReference type="AlphaFoldDB" id="Q8H000"/>
<dbReference type="PROSITE" id="PS50082">
    <property type="entry name" value="WD_REPEATS_2"/>
    <property type="match status" value="2"/>
</dbReference>
<dbReference type="EMBL" id="AC134232">
    <property type="protein sequence ID" value="AAO16992.1"/>
    <property type="molecule type" value="Genomic_DNA"/>
</dbReference>
<dbReference type="SUPFAM" id="SSF50978">
    <property type="entry name" value="WD40 repeat-like"/>
    <property type="match status" value="1"/>
</dbReference>